<proteinExistence type="predicted"/>
<dbReference type="Gene3D" id="3.40.50.300">
    <property type="entry name" value="P-loop containing nucleotide triphosphate hydrolases"/>
    <property type="match status" value="1"/>
</dbReference>
<comment type="caution">
    <text evidence="2">The sequence shown here is derived from an EMBL/GenBank/DDBJ whole genome shotgun (WGS) entry which is preliminary data.</text>
</comment>
<protein>
    <recommendedName>
        <fullName evidence="1">NACHT domain-containing protein</fullName>
    </recommendedName>
</protein>
<evidence type="ECO:0000313" key="2">
    <source>
        <dbReference type="EMBL" id="CAL4103198.1"/>
    </source>
</evidence>
<dbReference type="AlphaFoldDB" id="A0AAV2QYM6"/>
<name>A0AAV2QYM6_MEGNR</name>
<dbReference type="PANTHER" id="PTHR46312:SF2">
    <property type="entry name" value="NUCLEOTIDE-BINDING OLIGOMERIZATION DOMAIN-CONTAINING PROTEIN 2-LIKE"/>
    <property type="match status" value="1"/>
</dbReference>
<feature type="domain" description="NACHT" evidence="1">
    <location>
        <begin position="208"/>
        <end position="360"/>
    </location>
</feature>
<dbReference type="InterPro" id="IPR027417">
    <property type="entry name" value="P-loop_NTPase"/>
</dbReference>
<evidence type="ECO:0000313" key="3">
    <source>
        <dbReference type="Proteomes" id="UP001497623"/>
    </source>
</evidence>
<accession>A0AAV2QYM6</accession>
<keyword evidence="3" id="KW-1185">Reference proteome</keyword>
<dbReference type="PANTHER" id="PTHR46312">
    <property type="entry name" value="NACHT DOMAIN-CONTAINING PROTEIN"/>
    <property type="match status" value="1"/>
</dbReference>
<dbReference type="Pfam" id="PF05729">
    <property type="entry name" value="NACHT"/>
    <property type="match status" value="1"/>
</dbReference>
<dbReference type="InterPro" id="IPR007111">
    <property type="entry name" value="NACHT_NTPase"/>
</dbReference>
<evidence type="ECO:0000259" key="1">
    <source>
        <dbReference type="Pfam" id="PF05729"/>
    </source>
</evidence>
<gene>
    <name evidence="2" type="ORF">MNOR_LOCUS17501</name>
</gene>
<sequence>MLRVINDTPASGEAYDISLLITCIRVLSGYYEPDHIRWWTNERRFECRCKKLSDMRNKVFHSFDGLTDSDMKKEIEAMKLLITDILNATVSQLQLTCNTRGIPIKHKECLDKIENILAQPLGFSEIKAYLYQKILRNQIKSYQNRCKCWGKIKILEFFSISNKLHDVKLLFTEIIIERSNRFNKNTPIKYTEIISLVSESGILLLDSEVGGGKSTMINYGVDDWTEGGTEMNTTEYIFIFPMNFRDSHLFSVGDLIGELLPEVRAKMGNDDILNCLADSSSNIMFLCDGFDERNDKSTNLFNEICTLKENQKHIKVIVTSRPEAVQELYNTSGARLNIEHLKIKGIHANLRKDFLRKYHNELINADMSQQSTAELLNFFQSCSAQHKDLYRLPINLVILAWLWGQNPQIVEKIKSAAGLYKAILDILKKKLDDRVINKLGIKYLDELKNLTAKFEDKIFNASLDALKCDRTFIDKTGVDSIMDVCKGKAVPYLELQGAYLLSSLKWDIALIETIEIPYKGFLDFYAAKCIESKIVHGGKKIKDIFLELYNNDHREYKLQIPKYQNLFQLLGGILALKDPSLIEQYGQDIIDTLIETGVHNNKQWYTIFTDINVSPAAAFKFGKIITPNLDLTNFTIEDGDVEVLLNIIKYINIQSVSLKISTATIISHLCSLIDDLRSNNCTINISEITCIDVPLWNASINEETCIDVQNVDIDMKIDLPFLCFVNYIKTCRLEYVWRGCHKDAAALDMSRLTVVKMWTTIASIETLPRGLKELYLGVLQDPTTGAAQNPGLQILKVHCPELKSLGVNIQPGTLTDHLPRLPKIMVRLYLPCLNEDEHVEWAALTARSMLPLREFYRAIVLPSCALSLHQLLHLVKRMSETGVQVGHLAISSAHHLNTAEEQQLTTATLNTLGCPMDWVNTDQDLLGYGW</sequence>
<dbReference type="Proteomes" id="UP001497623">
    <property type="component" value="Unassembled WGS sequence"/>
</dbReference>
<reference evidence="2 3" key="1">
    <citation type="submission" date="2024-05" db="EMBL/GenBank/DDBJ databases">
        <authorList>
            <person name="Wallberg A."/>
        </authorList>
    </citation>
    <scope>NUCLEOTIDE SEQUENCE [LARGE SCALE GENOMIC DNA]</scope>
</reference>
<organism evidence="2 3">
    <name type="scientific">Meganyctiphanes norvegica</name>
    <name type="common">Northern krill</name>
    <name type="synonym">Thysanopoda norvegica</name>
    <dbReference type="NCBI Taxonomy" id="48144"/>
    <lineage>
        <taxon>Eukaryota</taxon>
        <taxon>Metazoa</taxon>
        <taxon>Ecdysozoa</taxon>
        <taxon>Arthropoda</taxon>
        <taxon>Crustacea</taxon>
        <taxon>Multicrustacea</taxon>
        <taxon>Malacostraca</taxon>
        <taxon>Eumalacostraca</taxon>
        <taxon>Eucarida</taxon>
        <taxon>Euphausiacea</taxon>
        <taxon>Euphausiidae</taxon>
        <taxon>Meganyctiphanes</taxon>
    </lineage>
</organism>
<dbReference type="EMBL" id="CAXKWB010012061">
    <property type="protein sequence ID" value="CAL4103198.1"/>
    <property type="molecule type" value="Genomic_DNA"/>
</dbReference>